<reference evidence="3" key="1">
    <citation type="journal article" date="2013" name="Genome Announc.">
        <title>Draft genome sequence of the grapevine dieback fungus Eutypa lata UCR-EL1.</title>
        <authorList>
            <person name="Blanco-Ulate B."/>
            <person name="Rolshausen P.E."/>
            <person name="Cantu D."/>
        </authorList>
    </citation>
    <scope>NUCLEOTIDE SEQUENCE [LARGE SCALE GENOMIC DNA]</scope>
    <source>
        <strain evidence="3">UCR-EL1</strain>
    </source>
</reference>
<dbReference type="EMBL" id="KB706334">
    <property type="protein sequence ID" value="EMR67883.1"/>
    <property type="molecule type" value="Genomic_DNA"/>
</dbReference>
<keyword evidence="3" id="KW-1185">Reference proteome</keyword>
<protein>
    <recommendedName>
        <fullName evidence="4">Secreted protein</fullName>
    </recommendedName>
</protein>
<dbReference type="HOGENOM" id="CLU_1704240_0_0_1"/>
<feature type="signal peptide" evidence="1">
    <location>
        <begin position="1"/>
        <end position="20"/>
    </location>
</feature>
<feature type="chain" id="PRO_5004084969" description="Secreted protein" evidence="1">
    <location>
        <begin position="21"/>
        <end position="154"/>
    </location>
</feature>
<name>M7STN6_EUTLA</name>
<organism evidence="2 3">
    <name type="scientific">Eutypa lata (strain UCR-EL1)</name>
    <name type="common">Grapevine dieback disease fungus</name>
    <name type="synonym">Eutypa armeniacae</name>
    <dbReference type="NCBI Taxonomy" id="1287681"/>
    <lineage>
        <taxon>Eukaryota</taxon>
        <taxon>Fungi</taxon>
        <taxon>Dikarya</taxon>
        <taxon>Ascomycota</taxon>
        <taxon>Pezizomycotina</taxon>
        <taxon>Sordariomycetes</taxon>
        <taxon>Xylariomycetidae</taxon>
        <taxon>Xylariales</taxon>
        <taxon>Diatrypaceae</taxon>
        <taxon>Eutypa</taxon>
    </lineage>
</organism>
<dbReference type="AlphaFoldDB" id="M7STN6"/>
<evidence type="ECO:0000313" key="2">
    <source>
        <dbReference type="EMBL" id="EMR67883.1"/>
    </source>
</evidence>
<proteinExistence type="predicted"/>
<evidence type="ECO:0008006" key="4">
    <source>
        <dbReference type="Google" id="ProtNLM"/>
    </source>
</evidence>
<accession>M7STN6</accession>
<gene>
    <name evidence="2" type="ORF">UCREL1_5107</name>
</gene>
<dbReference type="Proteomes" id="UP000012174">
    <property type="component" value="Unassembled WGS sequence"/>
</dbReference>
<evidence type="ECO:0000256" key="1">
    <source>
        <dbReference type="SAM" id="SignalP"/>
    </source>
</evidence>
<keyword evidence="1" id="KW-0732">Signal</keyword>
<sequence>MHTITASLILGLSLLNRINAQGGVGVIGNGWTVSDPLGCYSGGLPFNELHGDSADDLHEEVVGDINTTCSLVDGTLLEPVQEWSYCSEWATQDGGVNSIQWVVANTGHGADDRTIYWAECNAAFNTELGGCSTGSEQIHGDWWYRIDPQSGPCP</sequence>
<evidence type="ECO:0000313" key="3">
    <source>
        <dbReference type="Proteomes" id="UP000012174"/>
    </source>
</evidence>
<dbReference type="KEGG" id="ela:UCREL1_5107"/>
<dbReference type="OrthoDB" id="3621332at2759"/>